<organism evidence="2">
    <name type="scientific">Eutreptiella gymnastica</name>
    <dbReference type="NCBI Taxonomy" id="73025"/>
    <lineage>
        <taxon>Eukaryota</taxon>
        <taxon>Discoba</taxon>
        <taxon>Euglenozoa</taxon>
        <taxon>Euglenida</taxon>
        <taxon>Spirocuta</taxon>
        <taxon>Euglenophyceae</taxon>
        <taxon>Eutreptiales</taxon>
        <taxon>Eutreptiaceae</taxon>
        <taxon>Eutreptiella</taxon>
    </lineage>
</organism>
<dbReference type="AlphaFoldDB" id="A0A7S1NEE8"/>
<reference evidence="2" key="1">
    <citation type="submission" date="2021-01" db="EMBL/GenBank/DDBJ databases">
        <authorList>
            <person name="Corre E."/>
            <person name="Pelletier E."/>
            <person name="Niang G."/>
            <person name="Scheremetjew M."/>
            <person name="Finn R."/>
            <person name="Kale V."/>
            <person name="Holt S."/>
            <person name="Cochrane G."/>
            <person name="Meng A."/>
            <person name="Brown T."/>
            <person name="Cohen L."/>
        </authorList>
    </citation>
    <scope>NUCLEOTIDE SEQUENCE</scope>
    <source>
        <strain evidence="2">NIES-381</strain>
    </source>
</reference>
<proteinExistence type="predicted"/>
<name>A0A7S1NEE8_9EUGL</name>
<accession>A0A7S1NEE8</accession>
<dbReference type="EMBL" id="HBGA01068919">
    <property type="protein sequence ID" value="CAD9014657.1"/>
    <property type="molecule type" value="Transcribed_RNA"/>
</dbReference>
<feature type="region of interest" description="Disordered" evidence="1">
    <location>
        <begin position="87"/>
        <end position="110"/>
    </location>
</feature>
<evidence type="ECO:0000256" key="1">
    <source>
        <dbReference type="SAM" id="MobiDB-lite"/>
    </source>
</evidence>
<sequence>MPCTPRSALSAVQQNVMTSQKFAKSLRRSPEERQIYLFAIHICHLCQCGLSKECLITPPSLQWNAPLNSLRTPTSPQKCFKRTNISVASGDEGLEGGSQDMARGKGEGNH</sequence>
<gene>
    <name evidence="2" type="ORF">EGYM00392_LOCUS25763</name>
</gene>
<evidence type="ECO:0000313" key="2">
    <source>
        <dbReference type="EMBL" id="CAD9014657.1"/>
    </source>
</evidence>
<protein>
    <submittedName>
        <fullName evidence="2">Uncharacterized protein</fullName>
    </submittedName>
</protein>